<evidence type="ECO:0000313" key="2">
    <source>
        <dbReference type="Proteomes" id="UP001558613"/>
    </source>
</evidence>
<proteinExistence type="predicted"/>
<comment type="caution">
    <text evidence="1">The sequence shown here is derived from an EMBL/GenBank/DDBJ whole genome shotgun (WGS) entry which is preliminary data.</text>
</comment>
<sequence length="90" mass="10123">MMILEHHSHVSSITLHYSSSARQHPAHESALLYPYESANKQILEGLFAVRATANISFKICVLDVKVANLSHVETQKAYENAKRIHIHTST</sequence>
<organism evidence="1 2">
    <name type="scientific">Cirrhinus molitorella</name>
    <name type="common">mud carp</name>
    <dbReference type="NCBI Taxonomy" id="172907"/>
    <lineage>
        <taxon>Eukaryota</taxon>
        <taxon>Metazoa</taxon>
        <taxon>Chordata</taxon>
        <taxon>Craniata</taxon>
        <taxon>Vertebrata</taxon>
        <taxon>Euteleostomi</taxon>
        <taxon>Actinopterygii</taxon>
        <taxon>Neopterygii</taxon>
        <taxon>Teleostei</taxon>
        <taxon>Ostariophysi</taxon>
        <taxon>Cypriniformes</taxon>
        <taxon>Cyprinidae</taxon>
        <taxon>Labeoninae</taxon>
        <taxon>Labeonini</taxon>
        <taxon>Cirrhinus</taxon>
    </lineage>
</organism>
<reference evidence="1 2" key="1">
    <citation type="submission" date="2023-09" db="EMBL/GenBank/DDBJ databases">
        <authorList>
            <person name="Wang M."/>
        </authorList>
    </citation>
    <scope>NUCLEOTIDE SEQUENCE [LARGE SCALE GENOMIC DNA]</scope>
    <source>
        <strain evidence="1">GT-2023</strain>
        <tissue evidence="1">Liver</tissue>
    </source>
</reference>
<keyword evidence="2" id="KW-1185">Reference proteome</keyword>
<protein>
    <submittedName>
        <fullName evidence="1">Uncharacterized protein</fullName>
    </submittedName>
</protein>
<name>A0ABR3LMM9_9TELE</name>
<gene>
    <name evidence="1" type="ORF">QQF64_016393</name>
</gene>
<dbReference type="Proteomes" id="UP001558613">
    <property type="component" value="Unassembled WGS sequence"/>
</dbReference>
<evidence type="ECO:0000313" key="1">
    <source>
        <dbReference type="EMBL" id="KAL1254164.1"/>
    </source>
</evidence>
<accession>A0ABR3LMM9</accession>
<dbReference type="EMBL" id="JAYMGO010000020">
    <property type="protein sequence ID" value="KAL1254164.1"/>
    <property type="molecule type" value="Genomic_DNA"/>
</dbReference>